<dbReference type="InterPro" id="IPR007053">
    <property type="entry name" value="LRAT_dom"/>
</dbReference>
<keyword evidence="6" id="KW-1185">Reference proteome</keyword>
<dbReference type="Gene3D" id="3.90.1720.10">
    <property type="entry name" value="endopeptidase domain like (from Nostoc punctiforme)"/>
    <property type="match status" value="1"/>
</dbReference>
<sequence length="60" mass="6798">KCTKAGSPSFSSTPRDRAVVKCERLEDVVGGCRYRVNNDLDREYRPRPVSEIIKSAKEKV</sequence>
<proteinExistence type="inferred from homology"/>
<evidence type="ECO:0000256" key="3">
    <source>
        <dbReference type="ARBA" id="ARBA00022801"/>
    </source>
</evidence>
<keyword evidence="2" id="KW-0808">Transferase</keyword>
<evidence type="ECO:0000256" key="4">
    <source>
        <dbReference type="ARBA" id="ARBA00023098"/>
    </source>
</evidence>
<organism evidence="6 7">
    <name type="scientific">Galeopterus variegatus</name>
    <name type="common">Malayan flying lemur</name>
    <name type="synonym">Cynocephalus variegatus</name>
    <dbReference type="NCBI Taxonomy" id="482537"/>
    <lineage>
        <taxon>Eukaryota</taxon>
        <taxon>Metazoa</taxon>
        <taxon>Chordata</taxon>
        <taxon>Craniata</taxon>
        <taxon>Vertebrata</taxon>
        <taxon>Euteleostomi</taxon>
        <taxon>Mammalia</taxon>
        <taxon>Eutheria</taxon>
        <taxon>Euarchontoglires</taxon>
        <taxon>Dermoptera</taxon>
        <taxon>Cynocephalidae</taxon>
        <taxon>Galeopterus</taxon>
    </lineage>
</organism>
<keyword evidence="4" id="KW-0443">Lipid metabolism</keyword>
<feature type="non-terminal residue" evidence="7">
    <location>
        <position position="1"/>
    </location>
</feature>
<dbReference type="RefSeq" id="XP_008563904.1">
    <property type="nucleotide sequence ID" value="XM_008565682.1"/>
</dbReference>
<protein>
    <submittedName>
        <fullName evidence="7">Retinoic acid receptor responder protein 3-like</fullName>
    </submittedName>
</protein>
<accession>A0ABM0Q6B3</accession>
<evidence type="ECO:0000313" key="7">
    <source>
        <dbReference type="RefSeq" id="XP_008563904.1"/>
    </source>
</evidence>
<feature type="domain" description="LRAT" evidence="5">
    <location>
        <begin position="1"/>
        <end position="60"/>
    </location>
</feature>
<dbReference type="PANTHER" id="PTHR13943:SF36">
    <property type="entry name" value="PHOSPHOLIPASE A AND ACYLTRANSFERASE 4"/>
    <property type="match status" value="1"/>
</dbReference>
<reference evidence="7" key="1">
    <citation type="submission" date="2025-08" db="UniProtKB">
        <authorList>
            <consortium name="RefSeq"/>
        </authorList>
    </citation>
    <scope>IDENTIFICATION</scope>
</reference>
<dbReference type="GeneID" id="103584846"/>
<evidence type="ECO:0000259" key="5">
    <source>
        <dbReference type="PROSITE" id="PS51934"/>
    </source>
</evidence>
<evidence type="ECO:0000256" key="2">
    <source>
        <dbReference type="ARBA" id="ARBA00022679"/>
    </source>
</evidence>
<gene>
    <name evidence="7" type="primary">LOC103584846</name>
</gene>
<dbReference type="Pfam" id="PF04970">
    <property type="entry name" value="LRAT"/>
    <property type="match status" value="1"/>
</dbReference>
<dbReference type="Proteomes" id="UP000694923">
    <property type="component" value="Unplaced"/>
</dbReference>
<evidence type="ECO:0000256" key="1">
    <source>
        <dbReference type="ARBA" id="ARBA00007824"/>
    </source>
</evidence>
<comment type="similarity">
    <text evidence="1">Belongs to the H-rev107 family.</text>
</comment>
<feature type="non-terminal residue" evidence="7">
    <location>
        <position position="60"/>
    </location>
</feature>
<evidence type="ECO:0000313" key="6">
    <source>
        <dbReference type="Proteomes" id="UP000694923"/>
    </source>
</evidence>
<keyword evidence="3" id="KW-0378">Hydrolase</keyword>
<dbReference type="PROSITE" id="PS51934">
    <property type="entry name" value="LRAT"/>
    <property type="match status" value="1"/>
</dbReference>
<dbReference type="PANTHER" id="PTHR13943">
    <property type="entry name" value="HRAS-LIKE SUPPRESSOR - RELATED"/>
    <property type="match status" value="1"/>
</dbReference>
<dbReference type="InterPro" id="IPR051496">
    <property type="entry name" value="H-rev107_PLA/AT"/>
</dbReference>
<name>A0ABM0Q6B3_GALVR</name>